<keyword evidence="3" id="KW-0325">Glycoprotein</keyword>
<accession>A0A8S1DLL3</accession>
<dbReference type="Proteomes" id="UP000494165">
    <property type="component" value="Unassembled WGS sequence"/>
</dbReference>
<dbReference type="GO" id="GO:0005975">
    <property type="term" value="P:carbohydrate metabolic process"/>
    <property type="evidence" value="ECO:0007669"/>
    <property type="project" value="InterPro"/>
</dbReference>
<evidence type="ECO:0000256" key="3">
    <source>
        <dbReference type="RuleBase" id="RU363129"/>
    </source>
</evidence>
<keyword evidence="3" id="KW-0333">Golgi apparatus</keyword>
<evidence type="ECO:0000256" key="1">
    <source>
        <dbReference type="ARBA" id="ARBA00022676"/>
    </source>
</evidence>
<dbReference type="GO" id="GO:0032580">
    <property type="term" value="C:Golgi cisterna membrane"/>
    <property type="evidence" value="ECO:0007669"/>
    <property type="project" value="UniProtKB-SubCell"/>
</dbReference>
<keyword evidence="3" id="KW-0735">Signal-anchor</keyword>
<dbReference type="CDD" id="cd11301">
    <property type="entry name" value="Fut1_Fut2_like"/>
    <property type="match status" value="1"/>
</dbReference>
<comment type="pathway">
    <text evidence="3">Protein modification; protein glycosylation.</text>
</comment>
<reference evidence="4 5" key="1">
    <citation type="submission" date="2020-04" db="EMBL/GenBank/DDBJ databases">
        <authorList>
            <person name="Alioto T."/>
            <person name="Alioto T."/>
            <person name="Gomez Garrido J."/>
        </authorList>
    </citation>
    <scope>NUCLEOTIDE SEQUENCE [LARGE SCALE GENOMIC DNA]</scope>
</reference>
<evidence type="ECO:0000256" key="2">
    <source>
        <dbReference type="ARBA" id="ARBA00022679"/>
    </source>
</evidence>
<evidence type="ECO:0000313" key="4">
    <source>
        <dbReference type="EMBL" id="CAB3380925.1"/>
    </source>
</evidence>
<keyword evidence="2 3" id="KW-0808">Transferase</keyword>
<keyword evidence="5" id="KW-1185">Reference proteome</keyword>
<organism evidence="4 5">
    <name type="scientific">Cloeon dipterum</name>
    <dbReference type="NCBI Taxonomy" id="197152"/>
    <lineage>
        <taxon>Eukaryota</taxon>
        <taxon>Metazoa</taxon>
        <taxon>Ecdysozoa</taxon>
        <taxon>Arthropoda</taxon>
        <taxon>Hexapoda</taxon>
        <taxon>Insecta</taxon>
        <taxon>Pterygota</taxon>
        <taxon>Palaeoptera</taxon>
        <taxon>Ephemeroptera</taxon>
        <taxon>Pisciforma</taxon>
        <taxon>Baetidae</taxon>
        <taxon>Cloeon</taxon>
    </lineage>
</organism>
<name>A0A8S1DLL3_9INSE</name>
<gene>
    <name evidence="4" type="ORF">CLODIP_2_CD13150</name>
</gene>
<proteinExistence type="inferred from homology"/>
<keyword evidence="3" id="KW-0812">Transmembrane</keyword>
<dbReference type="AlphaFoldDB" id="A0A8S1DLL3"/>
<comment type="subcellular location">
    <subcellularLocation>
        <location evidence="3">Golgi apparatus</location>
        <location evidence="3">Golgi stack membrane</location>
        <topology evidence="3">Single-pass type II membrane protein</topology>
    </subcellularLocation>
</comment>
<dbReference type="GO" id="GO:0008107">
    <property type="term" value="F:galactoside 2-alpha-L-fucosyltransferase activity"/>
    <property type="evidence" value="ECO:0007669"/>
    <property type="project" value="InterPro"/>
</dbReference>
<keyword evidence="1 3" id="KW-0328">Glycosyltransferase</keyword>
<dbReference type="PANTHER" id="PTHR11927">
    <property type="entry name" value="GALACTOSIDE 2-L-FUCOSYLTRANSFERASE"/>
    <property type="match status" value="1"/>
</dbReference>
<comment type="caution">
    <text evidence="4">The sequence shown here is derived from an EMBL/GenBank/DDBJ whole genome shotgun (WGS) entry which is preliminary data.</text>
</comment>
<dbReference type="EC" id="2.4.1.-" evidence="3"/>
<comment type="similarity">
    <text evidence="3">Belongs to the glycosyltransferase 11 family.</text>
</comment>
<dbReference type="InterPro" id="IPR002516">
    <property type="entry name" value="Glyco_trans_11"/>
</dbReference>
<evidence type="ECO:0000313" key="5">
    <source>
        <dbReference type="Proteomes" id="UP000494165"/>
    </source>
</evidence>
<sequence length="337" mass="38510">MWFSDFFNKYRCVSQPTSCPSQPAWSYGGDDQRSPVRGKYLKFGTQEFKPKVNQTTNSSTIKNYQCPEGPIVAVLGAGRLGNQIWDYASTWSVARRLNRTAYVQDSIISELSKMFENLSLKPLSDFKKCRQPLPPAVPLDKLFPLDTLGRRFRARNLLLPAFSQLLEVVLPDKELLRRELKFKPELVAEAQKTIEEVAGRGKMVVGIHVRRDDFGTFLPLTFHSKLTTENYFKNAMEWYRQKYGSSTFFLIVSDDLGWCKRLLGNDSKLASKNPRHDLILLSLCDHTIIDYGTFGFWGAFFSRGHTVSLNVEQNFTSVMSVKANWTLFDKETLSVIG</sequence>
<dbReference type="PANTHER" id="PTHR11927:SF9">
    <property type="entry name" value="L-FUCOSYLTRANSFERASE"/>
    <property type="match status" value="1"/>
</dbReference>
<dbReference type="EMBL" id="CADEPI010000220">
    <property type="protein sequence ID" value="CAB3380925.1"/>
    <property type="molecule type" value="Genomic_DNA"/>
</dbReference>
<dbReference type="Pfam" id="PF01531">
    <property type="entry name" value="Glyco_transf_11"/>
    <property type="match status" value="1"/>
</dbReference>
<protein>
    <recommendedName>
        <fullName evidence="3">L-Fucosyltransferase</fullName>
        <ecNumber evidence="3">2.4.1.-</ecNumber>
    </recommendedName>
</protein>
<dbReference type="OrthoDB" id="3226at2759"/>